<dbReference type="PANTHER" id="PTHR34068:SF2">
    <property type="entry name" value="UPF0145 PROTEIN SCO3412"/>
    <property type="match status" value="1"/>
</dbReference>
<dbReference type="Proteomes" id="UP001142078">
    <property type="component" value="Unassembled WGS sequence"/>
</dbReference>
<dbReference type="EMBL" id="JANJZL010000007">
    <property type="protein sequence ID" value="MCR2044651.1"/>
    <property type="molecule type" value="Genomic_DNA"/>
</dbReference>
<dbReference type="Pfam" id="PF01906">
    <property type="entry name" value="YbjQ_1"/>
    <property type="match status" value="1"/>
</dbReference>
<sequence length="104" mass="11069">MLLTNLSSIPGKEIDILGLVDGEVVFSKHFGKDLAAGFKNIAGGELKGYTEMIADAKNRALKRLEERASDLGADGVLNIQYSITNMQQGSALVVLATGTAIKFK</sequence>
<protein>
    <recommendedName>
        <fullName evidence="2">UPF0145 protein NSA23_11090</fullName>
    </recommendedName>
</protein>
<evidence type="ECO:0000313" key="4">
    <source>
        <dbReference type="Proteomes" id="UP001142078"/>
    </source>
</evidence>
<organism evidence="3 4">
    <name type="scientific">Anaerosalibacter massiliensis</name>
    <dbReference type="NCBI Taxonomy" id="1347392"/>
    <lineage>
        <taxon>Bacteria</taxon>
        <taxon>Bacillati</taxon>
        <taxon>Bacillota</taxon>
        <taxon>Tissierellia</taxon>
        <taxon>Tissierellales</taxon>
        <taxon>Sporanaerobacteraceae</taxon>
        <taxon>Anaerosalibacter</taxon>
    </lineage>
</organism>
<proteinExistence type="inferred from homology"/>
<dbReference type="Gene3D" id="3.30.110.70">
    <property type="entry name" value="Hypothetical protein apc22750. Chain B"/>
    <property type="match status" value="1"/>
</dbReference>
<evidence type="ECO:0000256" key="2">
    <source>
        <dbReference type="HAMAP-Rule" id="MF_00338"/>
    </source>
</evidence>
<dbReference type="OrthoDB" id="9796448at2"/>
<dbReference type="PANTHER" id="PTHR34068">
    <property type="entry name" value="UPF0145 PROTEIN YBJQ"/>
    <property type="match status" value="1"/>
</dbReference>
<gene>
    <name evidence="3" type="ORF">NSA23_11090</name>
</gene>
<dbReference type="RefSeq" id="WP_042680948.1">
    <property type="nucleotide sequence ID" value="NZ_CABKTM010000025.1"/>
</dbReference>
<name>A0A9X2MJH9_9FIRM</name>
<dbReference type="HAMAP" id="MF_00338">
    <property type="entry name" value="UPF0145"/>
    <property type="match status" value="1"/>
</dbReference>
<reference evidence="3" key="1">
    <citation type="submission" date="2022-07" db="EMBL/GenBank/DDBJ databases">
        <title>Enhanced cultured diversity of the mouse gut microbiota enables custom-made synthetic communities.</title>
        <authorList>
            <person name="Afrizal A."/>
        </authorList>
    </citation>
    <scope>NUCLEOTIDE SEQUENCE</scope>
    <source>
        <strain evidence="3">DSM 29482</strain>
    </source>
</reference>
<comment type="similarity">
    <text evidence="1 2">Belongs to the UPF0145 family.</text>
</comment>
<evidence type="ECO:0000256" key="1">
    <source>
        <dbReference type="ARBA" id="ARBA00010751"/>
    </source>
</evidence>
<dbReference type="InterPro" id="IPR002765">
    <property type="entry name" value="UPF0145_YbjQ-like"/>
</dbReference>
<dbReference type="SUPFAM" id="SSF117782">
    <property type="entry name" value="YbjQ-like"/>
    <property type="match status" value="1"/>
</dbReference>
<accession>A0A9X2MJH9</accession>
<dbReference type="InterPro" id="IPR035439">
    <property type="entry name" value="UPF0145_dom_sf"/>
</dbReference>
<keyword evidence="4" id="KW-1185">Reference proteome</keyword>
<dbReference type="AlphaFoldDB" id="A0A9X2MJH9"/>
<evidence type="ECO:0000313" key="3">
    <source>
        <dbReference type="EMBL" id="MCR2044651.1"/>
    </source>
</evidence>
<comment type="caution">
    <text evidence="3">The sequence shown here is derived from an EMBL/GenBank/DDBJ whole genome shotgun (WGS) entry which is preliminary data.</text>
</comment>